<dbReference type="AlphaFoldDB" id="A0A9D4CCU6"/>
<comment type="caution">
    <text evidence="4">The sequence shown here is derived from an EMBL/GenBank/DDBJ whole genome shotgun (WGS) entry which is preliminary data.</text>
</comment>
<evidence type="ECO:0000256" key="2">
    <source>
        <dbReference type="ARBA" id="ARBA00022837"/>
    </source>
</evidence>
<sequence>MRFSLFTCLKSSHPCTNTVARERRYYCFQMAGDIRGDNPVTKKLAMSIPRQEQCETFWKSADINVDGFLTIQELAVALRGYRAPGSKLTDKDIADTFKAFDKDGNGSLSRSELEAVVRASKCFKPEEIEAAIAEIFNTADINHDGSVSLEEFLSVVS</sequence>
<evidence type="ECO:0000313" key="4">
    <source>
        <dbReference type="EMBL" id="KAH3721827.1"/>
    </source>
</evidence>
<dbReference type="GO" id="GO:0005509">
    <property type="term" value="F:calcium ion binding"/>
    <property type="evidence" value="ECO:0007669"/>
    <property type="project" value="InterPro"/>
</dbReference>
<dbReference type="Gene3D" id="1.10.238.10">
    <property type="entry name" value="EF-hand"/>
    <property type="match status" value="1"/>
</dbReference>
<dbReference type="GO" id="GO:0032588">
    <property type="term" value="C:trans-Golgi network membrane"/>
    <property type="evidence" value="ECO:0007669"/>
    <property type="project" value="TreeGrafter"/>
</dbReference>
<reference evidence="4" key="1">
    <citation type="journal article" date="2019" name="bioRxiv">
        <title>The Genome of the Zebra Mussel, Dreissena polymorpha: A Resource for Invasive Species Research.</title>
        <authorList>
            <person name="McCartney M.A."/>
            <person name="Auch B."/>
            <person name="Kono T."/>
            <person name="Mallez S."/>
            <person name="Zhang Y."/>
            <person name="Obille A."/>
            <person name="Becker A."/>
            <person name="Abrahante J.E."/>
            <person name="Garbe J."/>
            <person name="Badalamenti J.P."/>
            <person name="Herman A."/>
            <person name="Mangelson H."/>
            <person name="Liachko I."/>
            <person name="Sullivan S."/>
            <person name="Sone E.D."/>
            <person name="Koren S."/>
            <person name="Silverstein K.A.T."/>
            <person name="Beckman K.B."/>
            <person name="Gohl D.M."/>
        </authorList>
    </citation>
    <scope>NUCLEOTIDE SEQUENCE</scope>
    <source>
        <strain evidence="4">Duluth1</strain>
        <tissue evidence="4">Whole animal</tissue>
    </source>
</reference>
<dbReference type="SUPFAM" id="SSF47473">
    <property type="entry name" value="EF-hand"/>
    <property type="match status" value="1"/>
</dbReference>
<dbReference type="PROSITE" id="PS50222">
    <property type="entry name" value="EF_HAND_2"/>
    <property type="match status" value="3"/>
</dbReference>
<dbReference type="Proteomes" id="UP000828390">
    <property type="component" value="Unassembled WGS sequence"/>
</dbReference>
<dbReference type="InterPro" id="IPR011992">
    <property type="entry name" value="EF-hand-dom_pair"/>
</dbReference>
<dbReference type="PANTHER" id="PTHR46311:SF5">
    <property type="entry name" value="EF-HAND DOMAIN-CONTAINING PROTEIN"/>
    <property type="match status" value="1"/>
</dbReference>
<protein>
    <recommendedName>
        <fullName evidence="3">EF-hand domain-containing protein</fullName>
    </recommendedName>
</protein>
<evidence type="ECO:0000259" key="3">
    <source>
        <dbReference type="PROSITE" id="PS50222"/>
    </source>
</evidence>
<dbReference type="PROSITE" id="PS00018">
    <property type="entry name" value="EF_HAND_1"/>
    <property type="match status" value="2"/>
</dbReference>
<dbReference type="Pfam" id="PF13499">
    <property type="entry name" value="EF-hand_7"/>
    <property type="match status" value="1"/>
</dbReference>
<dbReference type="PANTHER" id="PTHR46311">
    <property type="entry name" value="CALCIUM-BINDING PROTEIN 8-RELATED"/>
    <property type="match status" value="1"/>
</dbReference>
<feature type="domain" description="EF-hand" evidence="3">
    <location>
        <begin position="127"/>
        <end position="157"/>
    </location>
</feature>
<reference evidence="4" key="2">
    <citation type="submission" date="2020-11" db="EMBL/GenBank/DDBJ databases">
        <authorList>
            <person name="McCartney M.A."/>
            <person name="Auch B."/>
            <person name="Kono T."/>
            <person name="Mallez S."/>
            <person name="Becker A."/>
            <person name="Gohl D.M."/>
            <person name="Silverstein K.A.T."/>
            <person name="Koren S."/>
            <person name="Bechman K.B."/>
            <person name="Herman A."/>
            <person name="Abrahante J.E."/>
            <person name="Garbe J."/>
        </authorList>
    </citation>
    <scope>NUCLEOTIDE SEQUENCE</scope>
    <source>
        <strain evidence="4">Duluth1</strain>
        <tissue evidence="4">Whole animal</tissue>
    </source>
</reference>
<dbReference type="CDD" id="cd00051">
    <property type="entry name" value="EFh"/>
    <property type="match status" value="2"/>
</dbReference>
<accession>A0A9D4CCU6</accession>
<organism evidence="4 5">
    <name type="scientific">Dreissena polymorpha</name>
    <name type="common">Zebra mussel</name>
    <name type="synonym">Mytilus polymorpha</name>
    <dbReference type="NCBI Taxonomy" id="45954"/>
    <lineage>
        <taxon>Eukaryota</taxon>
        <taxon>Metazoa</taxon>
        <taxon>Spiralia</taxon>
        <taxon>Lophotrochozoa</taxon>
        <taxon>Mollusca</taxon>
        <taxon>Bivalvia</taxon>
        <taxon>Autobranchia</taxon>
        <taxon>Heteroconchia</taxon>
        <taxon>Euheterodonta</taxon>
        <taxon>Imparidentia</taxon>
        <taxon>Neoheterodontei</taxon>
        <taxon>Myida</taxon>
        <taxon>Dreissenoidea</taxon>
        <taxon>Dreissenidae</taxon>
        <taxon>Dreissena</taxon>
    </lineage>
</organism>
<keyword evidence="2" id="KW-0106">Calcium</keyword>
<evidence type="ECO:0000256" key="1">
    <source>
        <dbReference type="ARBA" id="ARBA00022737"/>
    </source>
</evidence>
<dbReference type="EMBL" id="JAIWYP010000013">
    <property type="protein sequence ID" value="KAH3721827.1"/>
    <property type="molecule type" value="Genomic_DNA"/>
</dbReference>
<dbReference type="InterPro" id="IPR018247">
    <property type="entry name" value="EF_Hand_1_Ca_BS"/>
</dbReference>
<evidence type="ECO:0000313" key="5">
    <source>
        <dbReference type="Proteomes" id="UP000828390"/>
    </source>
</evidence>
<keyword evidence="5" id="KW-1185">Reference proteome</keyword>
<proteinExistence type="predicted"/>
<gene>
    <name evidence="4" type="ORF">DPMN_064775</name>
</gene>
<feature type="domain" description="EF-hand" evidence="3">
    <location>
        <begin position="88"/>
        <end position="123"/>
    </location>
</feature>
<dbReference type="SMART" id="SM00054">
    <property type="entry name" value="EFh"/>
    <property type="match status" value="3"/>
</dbReference>
<feature type="domain" description="EF-hand" evidence="3">
    <location>
        <begin position="49"/>
        <end position="84"/>
    </location>
</feature>
<keyword evidence="1" id="KW-0677">Repeat</keyword>
<dbReference type="InterPro" id="IPR051111">
    <property type="entry name" value="Ca-binding_regulatory"/>
</dbReference>
<dbReference type="InterPro" id="IPR002048">
    <property type="entry name" value="EF_hand_dom"/>
</dbReference>
<name>A0A9D4CCU6_DREPO</name>